<dbReference type="AlphaFoldDB" id="A0AA48GYQ5"/>
<evidence type="ECO:0000313" key="1">
    <source>
        <dbReference type="EMBL" id="BDU76860.1"/>
    </source>
</evidence>
<protein>
    <submittedName>
        <fullName evidence="1">Uncharacterized protein</fullName>
    </submittedName>
</protein>
<keyword evidence="2" id="KW-1185">Reference proteome</keyword>
<proteinExistence type="predicted"/>
<dbReference type="EMBL" id="AP027081">
    <property type="protein sequence ID" value="BDU76860.1"/>
    <property type="molecule type" value="Genomic_DNA"/>
</dbReference>
<dbReference type="Proteomes" id="UP001228113">
    <property type="component" value="Chromosome"/>
</dbReference>
<reference evidence="1" key="1">
    <citation type="journal article" date="2023" name="Int. J. Syst. Evol. Microbiol.">
        <title>Mesoterricola silvestris gen. nov., sp. nov., Mesoterricola sediminis sp. nov., Geothrix oryzae sp. nov., Geothrix edaphica sp. nov., Geothrix rubra sp. nov., and Geothrix limicola sp. nov., six novel members of Acidobacteriota isolated from soils.</title>
        <authorList>
            <person name="Itoh H."/>
            <person name="Sugisawa Y."/>
            <person name="Mise K."/>
            <person name="Xu Z."/>
            <person name="Kuniyasu M."/>
            <person name="Ushijima N."/>
            <person name="Kawano K."/>
            <person name="Kobayashi E."/>
            <person name="Shiratori Y."/>
            <person name="Masuda Y."/>
            <person name="Senoo K."/>
        </authorList>
    </citation>
    <scope>NUCLEOTIDE SEQUENCE</scope>
    <source>
        <strain evidence="1">W786</strain>
    </source>
</reference>
<sequence>MHSSAAVLLSTTLLTLAGCRHQAPTAASATAGSTTAFVLEPQGGPDTRPVHCRISFRHGQQLATIVADLPDGRSYGLSMPPGWIKAPADDELAPAWDRVFGQGYYGTHVIRQEGHVRLDMEGFQGGWLKLEICRPARGEAQAEGIAVDQAGRVFKVEGLAWKG</sequence>
<gene>
    <name evidence="1" type="ORF">METESE_18180</name>
</gene>
<accession>A0AA48GYQ5</accession>
<name>A0AA48GYQ5_9BACT</name>
<dbReference type="KEGG" id="msea:METESE_18180"/>
<organism evidence="1 2">
    <name type="scientific">Mesoterricola sediminis</name>
    <dbReference type="NCBI Taxonomy" id="2927980"/>
    <lineage>
        <taxon>Bacteria</taxon>
        <taxon>Pseudomonadati</taxon>
        <taxon>Acidobacteriota</taxon>
        <taxon>Holophagae</taxon>
        <taxon>Holophagales</taxon>
        <taxon>Holophagaceae</taxon>
        <taxon>Mesoterricola</taxon>
    </lineage>
</organism>
<evidence type="ECO:0000313" key="2">
    <source>
        <dbReference type="Proteomes" id="UP001228113"/>
    </source>
</evidence>
<dbReference type="RefSeq" id="WP_243332470.1">
    <property type="nucleotide sequence ID" value="NZ_AP027081.1"/>
</dbReference>